<evidence type="ECO:0000256" key="8">
    <source>
        <dbReference type="ARBA" id="ARBA00022837"/>
    </source>
</evidence>
<dbReference type="Pfam" id="PF12662">
    <property type="entry name" value="cEGF"/>
    <property type="match status" value="3"/>
</dbReference>
<feature type="disulfide bond" evidence="11">
    <location>
        <begin position="195"/>
        <end position="205"/>
    </location>
</feature>
<sequence>MHTVPKPFVKRESKFYRLFTMYRICLSLYVAINCITSQEVEEPISYTCTDGYTFDPVLEICKDVNECALMPDACKGGMKCINHFGGYLCLPQNAKIYISNGDEYAPSPAPVPAPVPAPRPPPIRRVIHNQALTIQCAAGFMLDEQKYCRDVDECATGRHTCSSDQICYNNRGSYNCQCLPGYQKNGDQCVDRDECVQANYCMHRCINTLGSYYCECNTGHKLANNNHSCIDVNECEGANPCQHQCYNVMGSFVCQCDQGYELASDSRSCQDIDECSYSSYMCQYQCVNNGGGYSCTCPDGYQLQGSRLCQDINECDRGPHLPGGREVPELPRRVPLLSQKPLPGALREDRRKPLHLSVVPADIFQIQATNIYHNTHNAFLIKAGNEDGEFFLRRSSNLSAMLVVTKPLSGPREQIIDLEMTTHNNVINYRSSSLLRLTIIVGPYSF</sequence>
<gene>
    <name evidence="13" type="ORF">SKAU_G00180210</name>
</gene>
<dbReference type="SMART" id="SM00179">
    <property type="entry name" value="EGF_CA"/>
    <property type="match status" value="5"/>
</dbReference>
<dbReference type="InterPro" id="IPR009030">
    <property type="entry name" value="Growth_fac_rcpt_cys_sf"/>
</dbReference>
<dbReference type="PROSITE" id="PS01187">
    <property type="entry name" value="EGF_CA"/>
    <property type="match status" value="1"/>
</dbReference>
<feature type="domain" description="EGF-like" evidence="12">
    <location>
        <begin position="271"/>
        <end position="310"/>
    </location>
</feature>
<dbReference type="Pfam" id="PF22914">
    <property type="entry name" value="Fibulin_C"/>
    <property type="match status" value="1"/>
</dbReference>
<keyword evidence="3" id="KW-0964">Secreted</keyword>
<name>A0A9Q1FMB8_SYNKA</name>
<evidence type="ECO:0000256" key="4">
    <source>
        <dbReference type="ARBA" id="ARBA00022530"/>
    </source>
</evidence>
<dbReference type="FunFam" id="2.10.25.10:FF:000014">
    <property type="entry name" value="Latent-transforming growth factor beta-binding protein 3"/>
    <property type="match status" value="1"/>
</dbReference>
<keyword evidence="14" id="KW-1185">Reference proteome</keyword>
<evidence type="ECO:0000256" key="10">
    <source>
        <dbReference type="ARBA" id="ARBA00023180"/>
    </source>
</evidence>
<dbReference type="SUPFAM" id="SSF57184">
    <property type="entry name" value="Growth factor receptor domain"/>
    <property type="match status" value="1"/>
</dbReference>
<dbReference type="InterPro" id="IPR001881">
    <property type="entry name" value="EGF-like_Ca-bd_dom"/>
</dbReference>
<keyword evidence="6" id="KW-0732">Signal</keyword>
<evidence type="ECO:0000256" key="9">
    <source>
        <dbReference type="ARBA" id="ARBA00023157"/>
    </source>
</evidence>
<evidence type="ECO:0000256" key="6">
    <source>
        <dbReference type="ARBA" id="ARBA00022729"/>
    </source>
</evidence>
<evidence type="ECO:0000256" key="11">
    <source>
        <dbReference type="PROSITE-ProRule" id="PRU00076"/>
    </source>
</evidence>
<feature type="domain" description="EGF-like" evidence="12">
    <location>
        <begin position="231"/>
        <end position="270"/>
    </location>
</feature>
<dbReference type="FunFam" id="2.10.25.10:FF:000005">
    <property type="entry name" value="Fibrillin 2"/>
    <property type="match status" value="1"/>
</dbReference>
<keyword evidence="5 11" id="KW-0245">EGF-like domain</keyword>
<dbReference type="PROSITE" id="PS50026">
    <property type="entry name" value="EGF_3"/>
    <property type="match status" value="4"/>
</dbReference>
<dbReference type="SMART" id="SM00181">
    <property type="entry name" value="EGF"/>
    <property type="match status" value="4"/>
</dbReference>
<dbReference type="InterPro" id="IPR052235">
    <property type="entry name" value="Nephronectin_domain"/>
</dbReference>
<keyword evidence="8" id="KW-0106">Calcium</keyword>
<dbReference type="Gene3D" id="2.10.25.10">
    <property type="entry name" value="Laminin"/>
    <property type="match status" value="5"/>
</dbReference>
<comment type="caution">
    <text evidence="11">Lacks conserved residue(s) required for the propagation of feature annotation.</text>
</comment>
<feature type="disulfide bond" evidence="11">
    <location>
        <begin position="235"/>
        <end position="245"/>
    </location>
</feature>
<reference evidence="13" key="1">
    <citation type="journal article" date="2023" name="Science">
        <title>Genome structures resolve the early diversification of teleost fishes.</title>
        <authorList>
            <person name="Parey E."/>
            <person name="Louis A."/>
            <person name="Montfort J."/>
            <person name="Bouchez O."/>
            <person name="Roques C."/>
            <person name="Iampietro C."/>
            <person name="Lluch J."/>
            <person name="Castinel A."/>
            <person name="Donnadieu C."/>
            <person name="Desvignes T."/>
            <person name="Floi Bucao C."/>
            <person name="Jouanno E."/>
            <person name="Wen M."/>
            <person name="Mejri S."/>
            <person name="Dirks R."/>
            <person name="Jansen H."/>
            <person name="Henkel C."/>
            <person name="Chen W.J."/>
            <person name="Zahm M."/>
            <person name="Cabau C."/>
            <person name="Klopp C."/>
            <person name="Thompson A.W."/>
            <person name="Robinson-Rechavi M."/>
            <person name="Braasch I."/>
            <person name="Lecointre G."/>
            <person name="Bobe J."/>
            <person name="Postlethwait J.H."/>
            <person name="Berthelot C."/>
            <person name="Roest Crollius H."/>
            <person name="Guiguen Y."/>
        </authorList>
    </citation>
    <scope>NUCLEOTIDE SEQUENCE</scope>
    <source>
        <strain evidence="13">WJC10195</strain>
    </source>
</reference>
<evidence type="ECO:0000256" key="7">
    <source>
        <dbReference type="ARBA" id="ARBA00022737"/>
    </source>
</evidence>
<evidence type="ECO:0000256" key="2">
    <source>
        <dbReference type="ARBA" id="ARBA00006127"/>
    </source>
</evidence>
<evidence type="ECO:0000256" key="3">
    <source>
        <dbReference type="ARBA" id="ARBA00022525"/>
    </source>
</evidence>
<dbReference type="GO" id="GO:0005509">
    <property type="term" value="F:calcium ion binding"/>
    <property type="evidence" value="ECO:0007669"/>
    <property type="project" value="InterPro"/>
</dbReference>
<keyword evidence="4" id="KW-0272">Extracellular matrix</keyword>
<comment type="subcellular location">
    <subcellularLocation>
        <location evidence="1">Secreted</location>
        <location evidence="1">Extracellular space</location>
        <location evidence="1">Extracellular matrix</location>
    </subcellularLocation>
</comment>
<protein>
    <recommendedName>
        <fullName evidence="12">EGF-like domain-containing protein</fullName>
    </recommendedName>
</protein>
<accession>A0A9Q1FMB8</accession>
<keyword evidence="10" id="KW-0325">Glycoprotein</keyword>
<proteinExistence type="inferred from homology"/>
<dbReference type="Pfam" id="PF07645">
    <property type="entry name" value="EGF_CA"/>
    <property type="match status" value="2"/>
</dbReference>
<dbReference type="PROSITE" id="PS00010">
    <property type="entry name" value="ASX_HYDROXYL"/>
    <property type="match status" value="4"/>
</dbReference>
<dbReference type="InterPro" id="IPR000152">
    <property type="entry name" value="EGF-type_Asp/Asn_hydroxyl_site"/>
</dbReference>
<dbReference type="InterPro" id="IPR026823">
    <property type="entry name" value="cEGF"/>
</dbReference>
<comment type="caution">
    <text evidence="13">The sequence shown here is derived from an EMBL/GenBank/DDBJ whole genome shotgun (WGS) entry which is preliminary data.</text>
</comment>
<evidence type="ECO:0000313" key="14">
    <source>
        <dbReference type="Proteomes" id="UP001152622"/>
    </source>
</evidence>
<dbReference type="OrthoDB" id="10022113at2759"/>
<dbReference type="CDD" id="cd00054">
    <property type="entry name" value="EGF_CA"/>
    <property type="match status" value="4"/>
</dbReference>
<dbReference type="FunFam" id="2.10.25.10:FF:000240">
    <property type="entry name" value="Vitamin K-dependent protein S"/>
    <property type="match status" value="1"/>
</dbReference>
<dbReference type="SUPFAM" id="SSF57196">
    <property type="entry name" value="EGF/Laminin"/>
    <property type="match status" value="2"/>
</dbReference>
<dbReference type="PANTHER" id="PTHR24050:SF26">
    <property type="entry name" value="FIBULIN-5"/>
    <property type="match status" value="1"/>
</dbReference>
<dbReference type="EMBL" id="JAINUF010000005">
    <property type="protein sequence ID" value="KAJ8361496.1"/>
    <property type="molecule type" value="Genomic_DNA"/>
</dbReference>
<evidence type="ECO:0000256" key="5">
    <source>
        <dbReference type="ARBA" id="ARBA00022536"/>
    </source>
</evidence>
<dbReference type="PROSITE" id="PS01186">
    <property type="entry name" value="EGF_2"/>
    <property type="match status" value="3"/>
</dbReference>
<dbReference type="InterPro" id="IPR018097">
    <property type="entry name" value="EGF_Ca-bd_CS"/>
</dbReference>
<evidence type="ECO:0000259" key="12">
    <source>
        <dbReference type="PROSITE" id="PS50026"/>
    </source>
</evidence>
<dbReference type="InterPro" id="IPR049883">
    <property type="entry name" value="NOTCH1_EGF-like"/>
</dbReference>
<feature type="domain" description="EGF-like" evidence="12">
    <location>
        <begin position="150"/>
        <end position="190"/>
    </location>
</feature>
<dbReference type="InterPro" id="IPR055088">
    <property type="entry name" value="Fibulin_C"/>
</dbReference>
<dbReference type="InterPro" id="IPR000742">
    <property type="entry name" value="EGF"/>
</dbReference>
<dbReference type="AlphaFoldDB" id="A0A9Q1FMB8"/>
<evidence type="ECO:0000256" key="1">
    <source>
        <dbReference type="ARBA" id="ARBA00004498"/>
    </source>
</evidence>
<keyword evidence="9 11" id="KW-1015">Disulfide bond</keyword>
<organism evidence="13 14">
    <name type="scientific">Synaphobranchus kaupii</name>
    <name type="common">Kaup's arrowtooth eel</name>
    <dbReference type="NCBI Taxonomy" id="118154"/>
    <lineage>
        <taxon>Eukaryota</taxon>
        <taxon>Metazoa</taxon>
        <taxon>Chordata</taxon>
        <taxon>Craniata</taxon>
        <taxon>Vertebrata</taxon>
        <taxon>Euteleostomi</taxon>
        <taxon>Actinopterygii</taxon>
        <taxon>Neopterygii</taxon>
        <taxon>Teleostei</taxon>
        <taxon>Anguilliformes</taxon>
        <taxon>Synaphobranchidae</taxon>
        <taxon>Synaphobranchus</taxon>
    </lineage>
</organism>
<feature type="domain" description="EGF-like" evidence="12">
    <location>
        <begin position="191"/>
        <end position="226"/>
    </location>
</feature>
<dbReference type="Proteomes" id="UP001152622">
    <property type="component" value="Chromosome 5"/>
</dbReference>
<keyword evidence="7" id="KW-0677">Repeat</keyword>
<comment type="similarity">
    <text evidence="2">Belongs to the fibulin family.</text>
</comment>
<evidence type="ECO:0000313" key="13">
    <source>
        <dbReference type="EMBL" id="KAJ8361496.1"/>
    </source>
</evidence>
<dbReference type="PANTHER" id="PTHR24050">
    <property type="entry name" value="PA14 DOMAIN-CONTAINING PROTEIN"/>
    <property type="match status" value="1"/>
</dbReference>
<dbReference type="FunFam" id="2.10.25.10:FF:000038">
    <property type="entry name" value="Fibrillin 2"/>
    <property type="match status" value="1"/>
</dbReference>
<dbReference type="GO" id="GO:0030855">
    <property type="term" value="P:epithelial cell differentiation"/>
    <property type="evidence" value="ECO:0007669"/>
    <property type="project" value="UniProtKB-ARBA"/>
</dbReference>